<evidence type="ECO:0000313" key="2">
    <source>
        <dbReference type="Proteomes" id="UP000031671"/>
    </source>
</evidence>
<proteinExistence type="predicted"/>
<dbReference type="AlphaFoldDB" id="A0A0B8NVW5"/>
<gene>
    <name evidence="1" type="ORF">JCM19231_565</name>
</gene>
<reference evidence="1 2" key="1">
    <citation type="submission" date="2015-01" db="EMBL/GenBank/DDBJ databases">
        <title>Vibrio sp. C1 JCM 19231 whole genome shotgun sequence.</title>
        <authorList>
            <person name="Sawabe T."/>
            <person name="Meirelles P."/>
            <person name="Feng G."/>
            <person name="Sayaka M."/>
            <person name="Hattori M."/>
            <person name="Ohkuma M."/>
        </authorList>
    </citation>
    <scope>NUCLEOTIDE SEQUENCE [LARGE SCALE GENOMIC DNA]</scope>
    <source>
        <strain evidence="2">JCM 19231</strain>
    </source>
</reference>
<organism evidence="1 2">
    <name type="scientific">Vibrio ishigakensis</name>
    <dbReference type="NCBI Taxonomy" id="1481914"/>
    <lineage>
        <taxon>Bacteria</taxon>
        <taxon>Pseudomonadati</taxon>
        <taxon>Pseudomonadota</taxon>
        <taxon>Gammaproteobacteria</taxon>
        <taxon>Vibrionales</taxon>
        <taxon>Vibrionaceae</taxon>
        <taxon>Vibrio</taxon>
    </lineage>
</organism>
<reference evidence="1 2" key="2">
    <citation type="submission" date="2015-01" db="EMBL/GenBank/DDBJ databases">
        <authorList>
            <consortium name="NBRP consortium"/>
            <person name="Sawabe T."/>
            <person name="Meirelles P."/>
            <person name="Feng G."/>
            <person name="Sayaka M."/>
            <person name="Hattori M."/>
            <person name="Ohkuma M."/>
        </authorList>
    </citation>
    <scope>NUCLEOTIDE SEQUENCE [LARGE SCALE GENOMIC DNA]</scope>
    <source>
        <strain evidence="2">JCM 19231</strain>
    </source>
</reference>
<comment type="caution">
    <text evidence="1">The sequence shown here is derived from an EMBL/GenBank/DDBJ whole genome shotgun (WGS) entry which is preliminary data.</text>
</comment>
<keyword evidence="2" id="KW-1185">Reference proteome</keyword>
<sequence length="47" mass="5105">MIEANANKLNLVPVLSIDHSRLGSEAEQDLAASRLNCFPMISSTLSF</sequence>
<dbReference type="EMBL" id="BBRZ01000073">
    <property type="protein sequence ID" value="GAM58066.1"/>
    <property type="molecule type" value="Genomic_DNA"/>
</dbReference>
<evidence type="ECO:0000313" key="1">
    <source>
        <dbReference type="EMBL" id="GAM58066.1"/>
    </source>
</evidence>
<accession>A0A0B8NVW5</accession>
<dbReference type="Proteomes" id="UP000031671">
    <property type="component" value="Unassembled WGS sequence"/>
</dbReference>
<protein>
    <submittedName>
        <fullName evidence="1">Uncharacterized protein</fullName>
    </submittedName>
</protein>
<name>A0A0B8NVW5_9VIBR</name>